<dbReference type="Pfam" id="PF01717">
    <property type="entry name" value="Meth_synt_2"/>
    <property type="match status" value="1"/>
</dbReference>
<sequence>MTERLWPIGAATAIGSMPGTDPAEAAAVVFGELPDFPHLPELPARGVGADMLGRTAALLVDLAVDVVPSGYRVVTRPGHDHRRAVDLLRWDLDALQEAREKAGAIPPVFKVQLAGPWTLGAGIELPRGHRVLTDRGALRDFTSSLLDGLAGHVAEVQARTGAPVVVQFDEPSLPTVLSGGLSTPSGYGNVPAVPEPEARDLLATVIEGARRITGRPVILHCCAGKPPLGLLREAGADALAFDLAALDGASAAFLDEIGEVWDGGATLFLGAVPTTAPASPLSLKEVGEPAFRLADRLGFNRSVLAERAVPTPACGLAGATPDWMRRALSLTRDLGKAFVEPPEGW</sequence>
<evidence type="ECO:0000313" key="3">
    <source>
        <dbReference type="Proteomes" id="UP000631670"/>
    </source>
</evidence>
<name>A0ABR9I433_9PSEU</name>
<accession>A0ABR9I433</accession>
<keyword evidence="3" id="KW-1185">Reference proteome</keyword>
<feature type="domain" description="Cobalamin-independent methionine synthase MetE C-terminal/archaeal" evidence="1">
    <location>
        <begin position="11"/>
        <end position="334"/>
    </location>
</feature>
<protein>
    <recommendedName>
        <fullName evidence="1">Cobalamin-independent methionine synthase MetE C-terminal/archaeal domain-containing protein</fullName>
    </recommendedName>
</protein>
<evidence type="ECO:0000313" key="2">
    <source>
        <dbReference type="EMBL" id="MBE1497925.1"/>
    </source>
</evidence>
<dbReference type="RefSeq" id="WP_086861612.1">
    <property type="nucleotide sequence ID" value="NZ_JADBEG010000001.1"/>
</dbReference>
<dbReference type="InterPro" id="IPR002629">
    <property type="entry name" value="Met_Synth_C/arc"/>
</dbReference>
<dbReference type="Proteomes" id="UP000631670">
    <property type="component" value="Unassembled WGS sequence"/>
</dbReference>
<proteinExistence type="predicted"/>
<reference evidence="2 3" key="1">
    <citation type="submission" date="2020-10" db="EMBL/GenBank/DDBJ databases">
        <title>Sequencing the genomes of 1000 actinobacteria strains.</title>
        <authorList>
            <person name="Klenk H.-P."/>
        </authorList>
    </citation>
    <scope>NUCLEOTIDE SEQUENCE [LARGE SCALE GENOMIC DNA]</scope>
    <source>
        <strain evidence="2 3">DSM 44653</strain>
    </source>
</reference>
<dbReference type="InterPro" id="IPR038071">
    <property type="entry name" value="UROD/MetE-like_sf"/>
</dbReference>
<dbReference type="SUPFAM" id="SSF51726">
    <property type="entry name" value="UROD/MetE-like"/>
    <property type="match status" value="1"/>
</dbReference>
<evidence type="ECO:0000259" key="1">
    <source>
        <dbReference type="Pfam" id="PF01717"/>
    </source>
</evidence>
<comment type="caution">
    <text evidence="2">The sequence shown here is derived from an EMBL/GenBank/DDBJ whole genome shotgun (WGS) entry which is preliminary data.</text>
</comment>
<organism evidence="2 3">
    <name type="scientific">Amycolatopsis lexingtonensis</name>
    <dbReference type="NCBI Taxonomy" id="218822"/>
    <lineage>
        <taxon>Bacteria</taxon>
        <taxon>Bacillati</taxon>
        <taxon>Actinomycetota</taxon>
        <taxon>Actinomycetes</taxon>
        <taxon>Pseudonocardiales</taxon>
        <taxon>Pseudonocardiaceae</taxon>
        <taxon>Amycolatopsis</taxon>
    </lineage>
</organism>
<gene>
    <name evidence="2" type="ORF">H4696_005025</name>
</gene>
<dbReference type="Gene3D" id="3.20.20.210">
    <property type="match status" value="1"/>
</dbReference>
<dbReference type="EMBL" id="JADBEG010000001">
    <property type="protein sequence ID" value="MBE1497925.1"/>
    <property type="molecule type" value="Genomic_DNA"/>
</dbReference>